<sequence>MKTLCFEIGERYCFEFDSGTTSDVIKSYVEMREIRKKKKHTTK</sequence>
<accession>A0A0E3SMK7</accession>
<gene>
    <name evidence="1" type="ORF">MSBR3_2958</name>
</gene>
<evidence type="ECO:0000313" key="2">
    <source>
        <dbReference type="Proteomes" id="UP000033066"/>
    </source>
</evidence>
<keyword evidence="2" id="KW-1185">Reference proteome</keyword>
<dbReference type="AlphaFoldDB" id="A0A0E3SMK7"/>
<reference evidence="1" key="1">
    <citation type="submission" date="2014-07" db="EMBL/GenBank/DDBJ databases">
        <title>Methanogenic archaea and the global carbon cycle.</title>
        <authorList>
            <person name="Henriksen J.R."/>
            <person name="Luke J."/>
            <person name="Reinhart S."/>
            <person name="Benedict M.N."/>
            <person name="Youngblut N.D."/>
            <person name="Metcalf M.E."/>
            <person name="Whitaker R.J."/>
            <person name="Metcalf W.W."/>
        </authorList>
    </citation>
    <scope>NUCLEOTIDE SEQUENCE [LARGE SCALE GENOMIC DNA]</scope>
    <source>
        <strain evidence="1">3</strain>
    </source>
</reference>
<dbReference type="PATRIC" id="fig|1434107.4.peg.3747"/>
<dbReference type="Proteomes" id="UP000033066">
    <property type="component" value="Chromosome"/>
</dbReference>
<dbReference type="EMBL" id="CP009517">
    <property type="protein sequence ID" value="AKB83536.1"/>
    <property type="molecule type" value="Genomic_DNA"/>
</dbReference>
<protein>
    <submittedName>
        <fullName evidence="1">Mobile element protein</fullName>
    </submittedName>
</protein>
<evidence type="ECO:0000313" key="1">
    <source>
        <dbReference type="EMBL" id="AKB83536.1"/>
    </source>
</evidence>
<name>A0A0E3SMK7_METBA</name>
<dbReference type="HOGENOM" id="CLU_3227774_0_0_2"/>
<proteinExistence type="predicted"/>
<dbReference type="KEGG" id="mbak:MSBR3_2958"/>
<organism evidence="1 2">
    <name type="scientific">Methanosarcina barkeri 3</name>
    <dbReference type="NCBI Taxonomy" id="1434107"/>
    <lineage>
        <taxon>Archaea</taxon>
        <taxon>Methanobacteriati</taxon>
        <taxon>Methanobacteriota</taxon>
        <taxon>Stenosarchaea group</taxon>
        <taxon>Methanomicrobia</taxon>
        <taxon>Methanosarcinales</taxon>
        <taxon>Methanosarcinaceae</taxon>
        <taxon>Methanosarcina</taxon>
    </lineage>
</organism>